<keyword evidence="3" id="KW-1185">Reference proteome</keyword>
<keyword evidence="1" id="KW-0472">Membrane</keyword>
<sequence>MSCPCSFQKIRRICRYFRFNGLLLLLASVGLVCGTMLVFIGTWFVLTHTFTLGIFSLTHFGVLLLGILSTTLSLIQMNASFKTEASSQTVACGGIYVGMFIVLALCMVVIIQFKDYDAVYTCIYVCFALTCLQLFHASYKLVNSEYPVYRDDNFCVGIV</sequence>
<gene>
    <name evidence="2" type="ORF">NPIL_75731</name>
</gene>
<keyword evidence="1" id="KW-1133">Transmembrane helix</keyword>
<name>A0A8X6PPZ6_NEPPI</name>
<dbReference type="EMBL" id="BMAW01071329">
    <property type="protein sequence ID" value="GFT77642.1"/>
    <property type="molecule type" value="Genomic_DNA"/>
</dbReference>
<feature type="transmembrane region" description="Helical" evidence="1">
    <location>
        <begin position="21"/>
        <end position="46"/>
    </location>
</feature>
<dbReference type="Proteomes" id="UP000887013">
    <property type="component" value="Unassembled WGS sequence"/>
</dbReference>
<evidence type="ECO:0000313" key="3">
    <source>
        <dbReference type="Proteomes" id="UP000887013"/>
    </source>
</evidence>
<keyword evidence="1" id="KW-0812">Transmembrane</keyword>
<feature type="transmembrane region" description="Helical" evidence="1">
    <location>
        <begin position="52"/>
        <end position="77"/>
    </location>
</feature>
<protein>
    <submittedName>
        <fullName evidence="2">Uncharacterized protein</fullName>
    </submittedName>
</protein>
<reference evidence="2" key="1">
    <citation type="submission" date="2020-08" db="EMBL/GenBank/DDBJ databases">
        <title>Multicomponent nature underlies the extraordinary mechanical properties of spider dragline silk.</title>
        <authorList>
            <person name="Kono N."/>
            <person name="Nakamura H."/>
            <person name="Mori M."/>
            <person name="Yoshida Y."/>
            <person name="Ohtoshi R."/>
            <person name="Malay A.D."/>
            <person name="Moran D.A.P."/>
            <person name="Tomita M."/>
            <person name="Numata K."/>
            <person name="Arakawa K."/>
        </authorList>
    </citation>
    <scope>NUCLEOTIDE SEQUENCE</scope>
</reference>
<feature type="transmembrane region" description="Helical" evidence="1">
    <location>
        <begin position="89"/>
        <end position="112"/>
    </location>
</feature>
<dbReference type="AlphaFoldDB" id="A0A8X6PPZ6"/>
<organism evidence="2 3">
    <name type="scientific">Nephila pilipes</name>
    <name type="common">Giant wood spider</name>
    <name type="synonym">Nephila maculata</name>
    <dbReference type="NCBI Taxonomy" id="299642"/>
    <lineage>
        <taxon>Eukaryota</taxon>
        <taxon>Metazoa</taxon>
        <taxon>Ecdysozoa</taxon>
        <taxon>Arthropoda</taxon>
        <taxon>Chelicerata</taxon>
        <taxon>Arachnida</taxon>
        <taxon>Araneae</taxon>
        <taxon>Araneomorphae</taxon>
        <taxon>Entelegynae</taxon>
        <taxon>Araneoidea</taxon>
        <taxon>Nephilidae</taxon>
        <taxon>Nephila</taxon>
    </lineage>
</organism>
<feature type="transmembrane region" description="Helical" evidence="1">
    <location>
        <begin position="118"/>
        <end position="135"/>
    </location>
</feature>
<comment type="caution">
    <text evidence="2">The sequence shown here is derived from an EMBL/GenBank/DDBJ whole genome shotgun (WGS) entry which is preliminary data.</text>
</comment>
<proteinExistence type="predicted"/>
<evidence type="ECO:0000313" key="2">
    <source>
        <dbReference type="EMBL" id="GFT77642.1"/>
    </source>
</evidence>
<evidence type="ECO:0000256" key="1">
    <source>
        <dbReference type="SAM" id="Phobius"/>
    </source>
</evidence>
<accession>A0A8X6PPZ6</accession>